<reference evidence="2 3" key="1">
    <citation type="journal article" date="2019" name="Nat. Ecol. Evol.">
        <title>Megaphylogeny resolves global patterns of mushroom evolution.</title>
        <authorList>
            <person name="Varga T."/>
            <person name="Krizsan K."/>
            <person name="Foldi C."/>
            <person name="Dima B."/>
            <person name="Sanchez-Garcia M."/>
            <person name="Sanchez-Ramirez S."/>
            <person name="Szollosi G.J."/>
            <person name="Szarkandi J.G."/>
            <person name="Papp V."/>
            <person name="Albert L."/>
            <person name="Andreopoulos W."/>
            <person name="Angelini C."/>
            <person name="Antonin V."/>
            <person name="Barry K.W."/>
            <person name="Bougher N.L."/>
            <person name="Buchanan P."/>
            <person name="Buyck B."/>
            <person name="Bense V."/>
            <person name="Catcheside P."/>
            <person name="Chovatia M."/>
            <person name="Cooper J."/>
            <person name="Damon W."/>
            <person name="Desjardin D."/>
            <person name="Finy P."/>
            <person name="Geml J."/>
            <person name="Haridas S."/>
            <person name="Hughes K."/>
            <person name="Justo A."/>
            <person name="Karasinski D."/>
            <person name="Kautmanova I."/>
            <person name="Kiss B."/>
            <person name="Kocsube S."/>
            <person name="Kotiranta H."/>
            <person name="LaButti K.M."/>
            <person name="Lechner B.E."/>
            <person name="Liimatainen K."/>
            <person name="Lipzen A."/>
            <person name="Lukacs Z."/>
            <person name="Mihaltcheva S."/>
            <person name="Morgado L.N."/>
            <person name="Niskanen T."/>
            <person name="Noordeloos M.E."/>
            <person name="Ohm R.A."/>
            <person name="Ortiz-Santana B."/>
            <person name="Ovrebo C."/>
            <person name="Racz N."/>
            <person name="Riley R."/>
            <person name="Savchenko A."/>
            <person name="Shiryaev A."/>
            <person name="Soop K."/>
            <person name="Spirin V."/>
            <person name="Szebenyi C."/>
            <person name="Tomsovsky M."/>
            <person name="Tulloss R.E."/>
            <person name="Uehling J."/>
            <person name="Grigoriev I.V."/>
            <person name="Vagvolgyi C."/>
            <person name="Papp T."/>
            <person name="Martin F.M."/>
            <person name="Miettinen O."/>
            <person name="Hibbett D.S."/>
            <person name="Nagy L.G."/>
        </authorList>
    </citation>
    <scope>NUCLEOTIDE SEQUENCE [LARGE SCALE GENOMIC DNA]</scope>
    <source>
        <strain evidence="2 3">CBS 166.37</strain>
    </source>
</reference>
<proteinExistence type="predicted"/>
<evidence type="ECO:0000313" key="3">
    <source>
        <dbReference type="Proteomes" id="UP000308652"/>
    </source>
</evidence>
<protein>
    <submittedName>
        <fullName evidence="2">Uncharacterized protein</fullName>
    </submittedName>
</protein>
<feature type="region of interest" description="Disordered" evidence="1">
    <location>
        <begin position="58"/>
        <end position="83"/>
    </location>
</feature>
<name>A0A5C3MHW4_9AGAR</name>
<evidence type="ECO:0000313" key="2">
    <source>
        <dbReference type="EMBL" id="TFK45019.1"/>
    </source>
</evidence>
<dbReference type="AlphaFoldDB" id="A0A5C3MHW4"/>
<gene>
    <name evidence="2" type="ORF">BDQ12DRAFT_673961</name>
</gene>
<sequence>MSALASSFTAAVAGQQQYTSRKADTLKRQLTFKNANGVFVDAEKARYKDSDEEVLHTPDLYWDSDGGSDTSSPNLTSVFEDWGDSASSESTSVSIDEDGAQVISISAENTFYHPPPTPRPFGFQPFSDSAFPENFISAGHRDAPIQNIPSESLYEKLERLSPNDAIVIVDAESLLEFEEGIFKQTGKYSLDLPWESREKVSDNPKHLSSAATVL</sequence>
<dbReference type="Proteomes" id="UP000308652">
    <property type="component" value="Unassembled WGS sequence"/>
</dbReference>
<accession>A0A5C3MHW4</accession>
<evidence type="ECO:0000256" key="1">
    <source>
        <dbReference type="SAM" id="MobiDB-lite"/>
    </source>
</evidence>
<organism evidence="2 3">
    <name type="scientific">Crucibulum laeve</name>
    <dbReference type="NCBI Taxonomy" id="68775"/>
    <lineage>
        <taxon>Eukaryota</taxon>
        <taxon>Fungi</taxon>
        <taxon>Dikarya</taxon>
        <taxon>Basidiomycota</taxon>
        <taxon>Agaricomycotina</taxon>
        <taxon>Agaricomycetes</taxon>
        <taxon>Agaricomycetidae</taxon>
        <taxon>Agaricales</taxon>
        <taxon>Agaricineae</taxon>
        <taxon>Nidulariaceae</taxon>
        <taxon>Crucibulum</taxon>
    </lineage>
</organism>
<feature type="compositionally biased region" description="Polar residues" evidence="1">
    <location>
        <begin position="67"/>
        <end position="77"/>
    </location>
</feature>
<keyword evidence="3" id="KW-1185">Reference proteome</keyword>
<dbReference type="EMBL" id="ML213590">
    <property type="protein sequence ID" value="TFK45019.1"/>
    <property type="molecule type" value="Genomic_DNA"/>
</dbReference>